<dbReference type="SUPFAM" id="SSF56281">
    <property type="entry name" value="Metallo-hydrolase/oxidoreductase"/>
    <property type="match status" value="1"/>
</dbReference>
<dbReference type="Proteomes" id="UP000515312">
    <property type="component" value="Chromosome"/>
</dbReference>
<accession>A0A7G8BHH3</accession>
<comment type="similarity">
    <text evidence="1">Belongs to the metallo-beta-lactamase superfamily. Class-B beta-lactamase family.</text>
</comment>
<dbReference type="SMART" id="SM00849">
    <property type="entry name" value="Lactamase_B"/>
    <property type="match status" value="1"/>
</dbReference>
<reference evidence="4 5" key="1">
    <citation type="submission" date="2020-08" db="EMBL/GenBank/DDBJ databases">
        <title>Edaphobacter telluris sp. nov. and Acidobacterium dinghuensis sp. nov., two acidobacteria isolated from forest soil.</title>
        <authorList>
            <person name="Fu J."/>
            <person name="Qiu L."/>
        </authorList>
    </citation>
    <scope>NUCLEOTIDE SEQUENCE [LARGE SCALE GENOMIC DNA]</scope>
    <source>
        <strain evidence="4">4Y35</strain>
    </source>
</reference>
<dbReference type="PROSITE" id="PS51257">
    <property type="entry name" value="PROKAR_LIPOPROTEIN"/>
    <property type="match status" value="1"/>
</dbReference>
<evidence type="ECO:0000313" key="5">
    <source>
        <dbReference type="Proteomes" id="UP000515312"/>
    </source>
</evidence>
<dbReference type="InterPro" id="IPR036866">
    <property type="entry name" value="RibonucZ/Hydroxyglut_hydro"/>
</dbReference>
<evidence type="ECO:0000313" key="4">
    <source>
        <dbReference type="EMBL" id="QNI31993.1"/>
    </source>
</evidence>
<dbReference type="EMBL" id="CP060394">
    <property type="protein sequence ID" value="QNI31993.1"/>
    <property type="molecule type" value="Genomic_DNA"/>
</dbReference>
<proteinExistence type="inferred from homology"/>
<dbReference type="RefSeq" id="WP_186742950.1">
    <property type="nucleotide sequence ID" value="NZ_CP060394.1"/>
</dbReference>
<name>A0A7G8BHH3_9BACT</name>
<dbReference type="GO" id="GO:0017001">
    <property type="term" value="P:antibiotic catabolic process"/>
    <property type="evidence" value="ECO:0007669"/>
    <property type="project" value="UniProtKB-ARBA"/>
</dbReference>
<dbReference type="AlphaFoldDB" id="A0A7G8BHH3"/>
<dbReference type="Pfam" id="PF00753">
    <property type="entry name" value="Lactamase_B"/>
    <property type="match status" value="1"/>
</dbReference>
<keyword evidence="5" id="KW-1185">Reference proteome</keyword>
<sequence>MPVFKNVGVHIFAATIGCAAIVASAQTTFQKPAWCQKLPRPEYSKFQRIDVADTWFEVYRVAPDVFAIYEPHQSEETISYIIVGNARALLFDTGMGIGDLKALTSKLSSLPVTVLNSHTHDDHVGDNWQFDTVYGMDTDFTRQNAKGSKAGAQAEIAPGELCGALPAGFNPSTYTTRPWHVTKWLHDGDSIDLGGRTLEVIGTPGHTPDSICLLDRANRLLFSGDTYYPGPIWLYRPETDLVAYGNSVRRLAALQPQVKVVLGAHNVPVAPPEVLGELAAAFDKVQAGQVHYKAAGEGKATYEVGGITFLMKPPVIAR</sequence>
<evidence type="ECO:0000256" key="2">
    <source>
        <dbReference type="SAM" id="SignalP"/>
    </source>
</evidence>
<dbReference type="InterPro" id="IPR050855">
    <property type="entry name" value="NDM-1-like"/>
</dbReference>
<dbReference type="PANTHER" id="PTHR42951">
    <property type="entry name" value="METALLO-BETA-LACTAMASE DOMAIN-CONTAINING"/>
    <property type="match status" value="1"/>
</dbReference>
<feature type="domain" description="Metallo-beta-lactamase" evidence="3">
    <location>
        <begin position="76"/>
        <end position="265"/>
    </location>
</feature>
<dbReference type="PANTHER" id="PTHR42951:SF4">
    <property type="entry name" value="ACYL-COENZYME A THIOESTERASE MBLAC2"/>
    <property type="match status" value="1"/>
</dbReference>
<protein>
    <submittedName>
        <fullName evidence="4">MBL fold metallo-hydrolase</fullName>
    </submittedName>
</protein>
<dbReference type="GO" id="GO:0016787">
    <property type="term" value="F:hydrolase activity"/>
    <property type="evidence" value="ECO:0007669"/>
    <property type="project" value="UniProtKB-KW"/>
</dbReference>
<keyword evidence="4" id="KW-0378">Hydrolase</keyword>
<dbReference type="Gene3D" id="3.60.15.10">
    <property type="entry name" value="Ribonuclease Z/Hydroxyacylglutathione hydrolase-like"/>
    <property type="match status" value="1"/>
</dbReference>
<organism evidence="4 5">
    <name type="scientific">Alloacidobacterium dinghuense</name>
    <dbReference type="NCBI Taxonomy" id="2763107"/>
    <lineage>
        <taxon>Bacteria</taxon>
        <taxon>Pseudomonadati</taxon>
        <taxon>Acidobacteriota</taxon>
        <taxon>Terriglobia</taxon>
        <taxon>Terriglobales</taxon>
        <taxon>Acidobacteriaceae</taxon>
        <taxon>Alloacidobacterium</taxon>
    </lineage>
</organism>
<feature type="chain" id="PRO_5028877088" evidence="2">
    <location>
        <begin position="26"/>
        <end position="318"/>
    </location>
</feature>
<keyword evidence="2" id="KW-0732">Signal</keyword>
<dbReference type="KEGG" id="adin:H7849_23765"/>
<gene>
    <name evidence="4" type="ORF">H7849_23765</name>
</gene>
<feature type="signal peptide" evidence="2">
    <location>
        <begin position="1"/>
        <end position="25"/>
    </location>
</feature>
<evidence type="ECO:0000259" key="3">
    <source>
        <dbReference type="SMART" id="SM00849"/>
    </source>
</evidence>
<dbReference type="InterPro" id="IPR001279">
    <property type="entry name" value="Metallo-B-lactamas"/>
</dbReference>
<evidence type="ECO:0000256" key="1">
    <source>
        <dbReference type="ARBA" id="ARBA00005250"/>
    </source>
</evidence>